<gene>
    <name evidence="1" type="ORF">DSM106044_04697</name>
</gene>
<dbReference type="Proteomes" id="UP000306509">
    <property type="component" value="Unassembled WGS sequence"/>
</dbReference>
<accession>A0A4U8Q1A1</accession>
<evidence type="ECO:0000313" key="2">
    <source>
        <dbReference type="Proteomes" id="UP000306509"/>
    </source>
</evidence>
<dbReference type="OrthoDB" id="9776525at2"/>
<comment type="caution">
    <text evidence="1">The sequence shown here is derived from an EMBL/GenBank/DDBJ whole genome shotgun (WGS) entry which is preliminary data.</text>
</comment>
<dbReference type="CDD" id="cd21807">
    <property type="entry name" value="ABC-2_lan_permease_MutE_EpiE-like"/>
    <property type="match status" value="1"/>
</dbReference>
<dbReference type="InterPro" id="IPR021205">
    <property type="entry name" value="Lanti_perm_SpaE/MutE/EpiE-like"/>
</dbReference>
<organism evidence="1 2">
    <name type="scientific">Robinsoniella peoriensis</name>
    <dbReference type="NCBI Taxonomy" id="180332"/>
    <lineage>
        <taxon>Bacteria</taxon>
        <taxon>Bacillati</taxon>
        <taxon>Bacillota</taxon>
        <taxon>Clostridia</taxon>
        <taxon>Lachnospirales</taxon>
        <taxon>Lachnospiraceae</taxon>
        <taxon>Robinsoniella</taxon>
    </lineage>
</organism>
<reference evidence="1 2" key="1">
    <citation type="journal article" date="2019" name="Anaerobe">
        <title>Detection of Robinsoniella peoriensis in multiple bone samples of a trauma patient.</title>
        <authorList>
            <person name="Schrottner P."/>
            <person name="Hartwich K."/>
            <person name="Bunk B."/>
            <person name="Schober I."/>
            <person name="Helbig S."/>
            <person name="Rudolph W.W."/>
            <person name="Gunzer F."/>
        </authorList>
    </citation>
    <scope>NUCLEOTIDE SEQUENCE [LARGE SCALE GENOMIC DNA]</scope>
    <source>
        <strain evidence="1 2">DSM 106044</strain>
    </source>
</reference>
<proteinExistence type="predicted"/>
<dbReference type="NCBIfam" id="TIGR03732">
    <property type="entry name" value="lanti_perm_MutE"/>
    <property type="match status" value="1"/>
</dbReference>
<dbReference type="EMBL" id="QGQD01000093">
    <property type="protein sequence ID" value="TLC98469.1"/>
    <property type="molecule type" value="Genomic_DNA"/>
</dbReference>
<keyword evidence="2" id="KW-1185">Reference proteome</keyword>
<evidence type="ECO:0000313" key="1">
    <source>
        <dbReference type="EMBL" id="TLC98469.1"/>
    </source>
</evidence>
<sequence length="250" mass="27814">MNGLKSEMLKYKRTFMRKLIVWIPLFFALYSLVIRMLVPTLSNSWRGIMVLVFNWWPLIFLPLGMGLFAGMAAAQEKKAGDYRALLVHDISPKAVWVHKVAAMAIHSLLSALVLFFSIIISGLFSSKGEIPIYQMITGCLVCWLVSLVLIPIQLWAAAWKGILFSMGVAFAGMIAGVMAAPQSYWFLVPWSWATRLMCPIIGVHPNGTELKSGNPLLNSSVIPVGIAVSVILLIIITAISGVWFRRREIH</sequence>
<name>A0A4U8Q1A1_9FIRM</name>
<dbReference type="AlphaFoldDB" id="A0A4U8Q1A1"/>
<protein>
    <submittedName>
        <fullName evidence="1">Lantibiotic protection ABC transporter permease subunit, MutE/EpiE family</fullName>
    </submittedName>
</protein>
<dbReference type="STRING" id="180332.GCA_000797495_01972"/>
<dbReference type="RefSeq" id="WP_027296681.1">
    <property type="nucleotide sequence ID" value="NZ_CABMJZ010000070.1"/>
</dbReference>
<dbReference type="Pfam" id="PF12730">
    <property type="entry name" value="ABC2_membrane_4"/>
    <property type="match status" value="1"/>
</dbReference>